<feature type="domain" description="DJ-1/PfpI" evidence="1">
    <location>
        <begin position="11"/>
        <end position="193"/>
    </location>
</feature>
<organism evidence="2 3">
    <name type="scientific">Leptothrix cholodnii (strain ATCC 51168 / LMG 8142 / SP-6)</name>
    <name type="common">Leptothrix discophora (strain SP-6)</name>
    <dbReference type="NCBI Taxonomy" id="395495"/>
    <lineage>
        <taxon>Bacteria</taxon>
        <taxon>Pseudomonadati</taxon>
        <taxon>Pseudomonadota</taxon>
        <taxon>Betaproteobacteria</taxon>
        <taxon>Burkholderiales</taxon>
        <taxon>Sphaerotilaceae</taxon>
        <taxon>Leptothrix</taxon>
    </lineage>
</organism>
<dbReference type="RefSeq" id="WP_012348388.1">
    <property type="nucleotide sequence ID" value="NC_010524.1"/>
</dbReference>
<dbReference type="InterPro" id="IPR052158">
    <property type="entry name" value="INH-QAR"/>
</dbReference>
<dbReference type="Pfam" id="PF01965">
    <property type="entry name" value="DJ-1_PfpI"/>
    <property type="match status" value="1"/>
</dbReference>
<evidence type="ECO:0000313" key="2">
    <source>
        <dbReference type="EMBL" id="ACB35641.1"/>
    </source>
</evidence>
<gene>
    <name evidence="2" type="ordered locus">Lcho_3383</name>
</gene>
<dbReference type="STRING" id="395495.Lcho_3383"/>
<accession>B1Y2Y5</accession>
<evidence type="ECO:0000313" key="3">
    <source>
        <dbReference type="Proteomes" id="UP000001693"/>
    </source>
</evidence>
<protein>
    <submittedName>
        <fullName evidence="2">ThiJ/PfpI domain protein</fullName>
    </submittedName>
</protein>
<dbReference type="GO" id="GO:0006355">
    <property type="term" value="P:regulation of DNA-templated transcription"/>
    <property type="evidence" value="ECO:0007669"/>
    <property type="project" value="TreeGrafter"/>
</dbReference>
<dbReference type="InterPro" id="IPR002818">
    <property type="entry name" value="DJ-1/PfpI"/>
</dbReference>
<keyword evidence="3" id="KW-1185">Reference proteome</keyword>
<dbReference type="InterPro" id="IPR029062">
    <property type="entry name" value="Class_I_gatase-like"/>
</dbReference>
<dbReference type="AlphaFoldDB" id="B1Y2Y5"/>
<proteinExistence type="predicted"/>
<dbReference type="SUPFAM" id="SSF52317">
    <property type="entry name" value="Class I glutamine amidotransferase-like"/>
    <property type="match status" value="1"/>
</dbReference>
<dbReference type="EMBL" id="CP001013">
    <property type="protein sequence ID" value="ACB35641.1"/>
    <property type="molecule type" value="Genomic_DNA"/>
</dbReference>
<dbReference type="eggNOG" id="COG4977">
    <property type="taxonomic scope" value="Bacteria"/>
</dbReference>
<evidence type="ECO:0000259" key="1">
    <source>
        <dbReference type="Pfam" id="PF01965"/>
    </source>
</evidence>
<dbReference type="Proteomes" id="UP000001693">
    <property type="component" value="Chromosome"/>
</dbReference>
<name>B1Y2Y5_LEPCP</name>
<dbReference type="CDD" id="cd03139">
    <property type="entry name" value="GATase1_PfpI_2"/>
    <property type="match status" value="1"/>
</dbReference>
<dbReference type="Gene3D" id="3.40.50.880">
    <property type="match status" value="1"/>
</dbReference>
<reference evidence="2 3" key="1">
    <citation type="submission" date="2008-03" db="EMBL/GenBank/DDBJ databases">
        <title>Complete sequence of Leptothrix cholodnii SP-6.</title>
        <authorList>
            <consortium name="US DOE Joint Genome Institute"/>
            <person name="Copeland A."/>
            <person name="Lucas S."/>
            <person name="Lapidus A."/>
            <person name="Glavina del Rio T."/>
            <person name="Dalin E."/>
            <person name="Tice H."/>
            <person name="Bruce D."/>
            <person name="Goodwin L."/>
            <person name="Pitluck S."/>
            <person name="Chertkov O."/>
            <person name="Brettin T."/>
            <person name="Detter J.C."/>
            <person name="Han C."/>
            <person name="Kuske C.R."/>
            <person name="Schmutz J."/>
            <person name="Larimer F."/>
            <person name="Land M."/>
            <person name="Hauser L."/>
            <person name="Kyrpides N."/>
            <person name="Lykidis A."/>
            <person name="Emerson D."/>
            <person name="Richardson P."/>
        </authorList>
    </citation>
    <scope>NUCLEOTIDE SEQUENCE [LARGE SCALE GENOMIC DNA]</scope>
    <source>
        <strain evidence="3">ATCC 51168 / LMG 8142 / SP-6</strain>
    </source>
</reference>
<dbReference type="OrthoDB" id="8543772at2"/>
<dbReference type="HOGENOM" id="CLU_000445_44_1_4"/>
<dbReference type="PANTHER" id="PTHR43130:SF14">
    <property type="entry name" value="DJ-1_PFPI DOMAIN-CONTAINING PROTEIN"/>
    <property type="match status" value="1"/>
</dbReference>
<dbReference type="KEGG" id="lch:Lcho_3383"/>
<sequence length="225" mass="24033">MNPTPTRLIGLLIYDGVELLDHAGPYEVFTTASRMHARLHGAGLPPPFEVLSIAASQAPIRARAGLQLLPDQTIDAHPPLDLLMIPGGVVDAPLADARTLAWVADQATQVETVASVCTGVFVLAAAGVLPEGCSCTTHWEDIDDLQRAHPTLKIHSSMRWVNAQLPATDEAPPRPLYTSAGISAGIDLALHLVAVFAGQALAERTARQMDYRWISTPHDGTPHVL</sequence>
<dbReference type="PANTHER" id="PTHR43130">
    <property type="entry name" value="ARAC-FAMILY TRANSCRIPTIONAL REGULATOR"/>
    <property type="match status" value="1"/>
</dbReference>